<accession>A0ABR1FEI1</accession>
<evidence type="ECO:0000313" key="2">
    <source>
        <dbReference type="Proteomes" id="UP001498771"/>
    </source>
</evidence>
<gene>
    <name evidence="1" type="ORF">BZA70DRAFT_265561</name>
</gene>
<protein>
    <submittedName>
        <fullName evidence="1">Uncharacterized protein</fullName>
    </submittedName>
</protein>
<organism evidence="1 2">
    <name type="scientific">Myxozyma melibiosi</name>
    <dbReference type="NCBI Taxonomy" id="54550"/>
    <lineage>
        <taxon>Eukaryota</taxon>
        <taxon>Fungi</taxon>
        <taxon>Dikarya</taxon>
        <taxon>Ascomycota</taxon>
        <taxon>Saccharomycotina</taxon>
        <taxon>Lipomycetes</taxon>
        <taxon>Lipomycetales</taxon>
        <taxon>Lipomycetaceae</taxon>
        <taxon>Myxozyma</taxon>
    </lineage>
</organism>
<dbReference type="EMBL" id="JBBJBU010000001">
    <property type="protein sequence ID" value="KAK7208265.1"/>
    <property type="molecule type" value="Genomic_DNA"/>
</dbReference>
<evidence type="ECO:0000313" key="1">
    <source>
        <dbReference type="EMBL" id="KAK7208265.1"/>
    </source>
</evidence>
<keyword evidence="2" id="KW-1185">Reference proteome</keyword>
<proteinExistence type="predicted"/>
<sequence length="764" mass="84699">MADVSSQGSFDDLRADVQYARAHGLAVDHTSNELLDALLLDMLQLAVPPLPTAILLADESGFDIHNTEKHIRLIKGVGETVKSFLREFDNSAPVDDLALDGQPDRISLSTNRHTNARRFKVDQLNETLFRRDDIPPKLYLERVSPFAYMGYMNLSSATYEETENPILDISNKTNSLAAAVVAEKLQIESKDIAYLSRLISSDEPEPAFLPSMHSRMSSPLTSAPRFDPLSHDFDPTAYLPPAEESFSTRSEISFSEDLGTPLTLPHDSTPSSTRKIISGSQYFSSPLLHSHKTAGRAPGFPADLATASEDFDYLSQSQPTAFALAISDGRDKRLVSQLAEHASKANSTLESEHLIENESQLRIPIPVVKALETADARRHRIANSSSIMKDAAASLEDWKRGVISSQAGADSEFTIRWKPFIGNPSVLFSECRGDSETLESAEDSRSPLDWFSATSAESVPDIKYSRSRVHDWDLSDDYPGLAALDLEAKDQSISIPRQHNEAESLDELIASRATKQQLRQSTEANDTQTTSTLFKALPVCPFDLYSLKADNAAAEKHRNQEASAPLLKEVNRHEQVHQSDVARIHTESLSKFSKVTFTPEVAIIFNTSFLTLNRQLCKDIRAVTEGLRIIERDYGTEQPDVMLSSTCAICFFTFPMILQRETDGTRSAVAHARQIALKVENLYVIAQFPLLSVLLKSKNDWDAISEFVASLAGIRVFFVKHEEDDYSDLDGLKLFTNMIKKFSAAGNGLAEEDSTVWSPEQSFG</sequence>
<dbReference type="Proteomes" id="UP001498771">
    <property type="component" value="Unassembled WGS sequence"/>
</dbReference>
<dbReference type="RefSeq" id="XP_064771298.1">
    <property type="nucleotide sequence ID" value="XM_064910972.1"/>
</dbReference>
<name>A0ABR1FEI1_9ASCO</name>
<reference evidence="1 2" key="1">
    <citation type="submission" date="2024-03" db="EMBL/GenBank/DDBJ databases">
        <title>Genome-scale model development and genomic sequencing of the oleaginous clade Lipomyces.</title>
        <authorList>
            <consortium name="Lawrence Berkeley National Laboratory"/>
            <person name="Czajka J.J."/>
            <person name="Han Y."/>
            <person name="Kim J."/>
            <person name="Mondo S.J."/>
            <person name="Hofstad B.A."/>
            <person name="Robles A."/>
            <person name="Haridas S."/>
            <person name="Riley R."/>
            <person name="LaButti K."/>
            <person name="Pangilinan J."/>
            <person name="Andreopoulos W."/>
            <person name="Lipzen A."/>
            <person name="Yan J."/>
            <person name="Wang M."/>
            <person name="Ng V."/>
            <person name="Grigoriev I.V."/>
            <person name="Spatafora J.W."/>
            <person name="Magnuson J.K."/>
            <person name="Baker S.E."/>
            <person name="Pomraning K.R."/>
        </authorList>
    </citation>
    <scope>NUCLEOTIDE SEQUENCE [LARGE SCALE GENOMIC DNA]</scope>
    <source>
        <strain evidence="1 2">Phaff 52-87</strain>
    </source>
</reference>
<dbReference type="GeneID" id="90036484"/>
<comment type="caution">
    <text evidence="1">The sequence shown here is derived from an EMBL/GenBank/DDBJ whole genome shotgun (WGS) entry which is preliminary data.</text>
</comment>